<dbReference type="EMBL" id="JBHUER010000001">
    <property type="protein sequence ID" value="MFD1701721.1"/>
    <property type="molecule type" value="Genomic_DNA"/>
</dbReference>
<dbReference type="GO" id="GO:0003677">
    <property type="term" value="F:DNA binding"/>
    <property type="evidence" value="ECO:0007669"/>
    <property type="project" value="UniProtKB-KW"/>
</dbReference>
<comment type="caution">
    <text evidence="1">The sequence shown here is derived from an EMBL/GenBank/DDBJ whole genome shotgun (WGS) entry which is preliminary data.</text>
</comment>
<dbReference type="RefSeq" id="WP_378796398.1">
    <property type="nucleotide sequence ID" value="NZ_JBHUER010000001.1"/>
</dbReference>
<reference evidence="2" key="1">
    <citation type="journal article" date="2019" name="Int. J. Syst. Evol. Microbiol.">
        <title>The Global Catalogue of Microorganisms (GCM) 10K type strain sequencing project: providing services to taxonomists for standard genome sequencing and annotation.</title>
        <authorList>
            <consortium name="The Broad Institute Genomics Platform"/>
            <consortium name="The Broad Institute Genome Sequencing Center for Infectious Disease"/>
            <person name="Wu L."/>
            <person name="Ma J."/>
        </authorList>
    </citation>
    <scope>NUCLEOTIDE SEQUENCE [LARGE SCALE GENOMIC DNA]</scope>
    <source>
        <strain evidence="2">KCTC 23707</strain>
    </source>
</reference>
<evidence type="ECO:0000313" key="2">
    <source>
        <dbReference type="Proteomes" id="UP001597308"/>
    </source>
</evidence>
<sequence length="75" mass="8207">MSDAPALADDLLTGAREIAAFIYGSPSRANVRRVYYLVETSRIPIFRLGGALSARKSVLLAWIEAQERESVARVA</sequence>
<accession>A0ABW4K3L7</accession>
<proteinExistence type="predicted"/>
<gene>
    <name evidence="1" type="ORF">ACFSCV_01770</name>
</gene>
<dbReference type="Proteomes" id="UP001597308">
    <property type="component" value="Unassembled WGS sequence"/>
</dbReference>
<organism evidence="1 2">
    <name type="scientific">Methylopila henanensis</name>
    <dbReference type="NCBI Taxonomy" id="873516"/>
    <lineage>
        <taxon>Bacteria</taxon>
        <taxon>Pseudomonadati</taxon>
        <taxon>Pseudomonadota</taxon>
        <taxon>Alphaproteobacteria</taxon>
        <taxon>Hyphomicrobiales</taxon>
        <taxon>Methylopilaceae</taxon>
        <taxon>Methylopila</taxon>
    </lineage>
</organism>
<protein>
    <submittedName>
        <fullName evidence="1">DNA-binding protein</fullName>
    </submittedName>
</protein>
<keyword evidence="1" id="KW-0238">DNA-binding</keyword>
<keyword evidence="2" id="KW-1185">Reference proteome</keyword>
<evidence type="ECO:0000313" key="1">
    <source>
        <dbReference type="EMBL" id="MFD1701721.1"/>
    </source>
</evidence>
<name>A0ABW4K3L7_9HYPH</name>